<evidence type="ECO:0000313" key="9">
    <source>
        <dbReference type="EMBL" id="QNL43985.1"/>
    </source>
</evidence>
<feature type="transmembrane region" description="Helical" evidence="7">
    <location>
        <begin position="314"/>
        <end position="331"/>
    </location>
</feature>
<feature type="transmembrane region" description="Helical" evidence="7">
    <location>
        <begin position="215"/>
        <end position="236"/>
    </location>
</feature>
<evidence type="ECO:0000313" key="10">
    <source>
        <dbReference type="Proteomes" id="UP000515960"/>
    </source>
</evidence>
<keyword evidence="3" id="KW-0997">Cell inner membrane</keyword>
<comment type="subcellular location">
    <subcellularLocation>
        <location evidence="1">Cell inner membrane</location>
        <topology evidence="1">Multi-pass membrane protein</topology>
    </subcellularLocation>
</comment>
<keyword evidence="2" id="KW-1003">Cell membrane</keyword>
<accession>A0A7G9B354</accession>
<feature type="transmembrane region" description="Helical" evidence="7">
    <location>
        <begin position="172"/>
        <end position="194"/>
    </location>
</feature>
<evidence type="ECO:0000256" key="1">
    <source>
        <dbReference type="ARBA" id="ARBA00004429"/>
    </source>
</evidence>
<keyword evidence="4 7" id="KW-0812">Transmembrane</keyword>
<sequence length="423" mass="44570">MALKIIVLFGVMFFLMVIGAPIAVSLGVATITTMVTTTNIGLTSIATACFSGLDSFPLMAIPFFMLAGNLMKSGGISRRILDFADALVGWITGSTGMVTVVASMFFAALSGSSPATVTAIGGITIPEMKREGYDPAYATAITAAAGTIGVIIPPSIPFVIYGVAAQCSISDLFLAGVIPGIMIGVVLMAVNYFTARKNHYGSKKKFALKTLWNTLKSSIWALLVPVIILGGIYGGIFTPTESAVAAIVYSIIIGLFVYRELDMKSLYEAFRDTVLINGQTTFLVGISMSFARFLTMSQVPTTIAKGILNISNPIAILLVINLFLLIVGCFIDNISSTVILTPILLPIILGIGMSPVQFGIIMTVNLAIGFITPPYGCNLFFASAISGVSVVDIAKKILPMIGVMLIVLMLLTFVPVLSIGILG</sequence>
<organism evidence="9 10">
    <name type="scientific">Oscillibacter hominis</name>
    <dbReference type="NCBI Taxonomy" id="2763056"/>
    <lineage>
        <taxon>Bacteria</taxon>
        <taxon>Bacillati</taxon>
        <taxon>Bacillota</taxon>
        <taxon>Clostridia</taxon>
        <taxon>Eubacteriales</taxon>
        <taxon>Oscillospiraceae</taxon>
        <taxon>Oscillibacter</taxon>
    </lineage>
</organism>
<feature type="transmembrane region" description="Helical" evidence="7">
    <location>
        <begin position="401"/>
        <end position="422"/>
    </location>
</feature>
<feature type="transmembrane region" description="Helical" evidence="7">
    <location>
        <begin position="6"/>
        <end position="28"/>
    </location>
</feature>
<dbReference type="GO" id="GO:0005886">
    <property type="term" value="C:plasma membrane"/>
    <property type="evidence" value="ECO:0007669"/>
    <property type="project" value="UniProtKB-SubCell"/>
</dbReference>
<feature type="transmembrane region" description="Helical" evidence="7">
    <location>
        <begin position="136"/>
        <end position="160"/>
    </location>
</feature>
<proteinExistence type="predicted"/>
<evidence type="ECO:0000256" key="5">
    <source>
        <dbReference type="ARBA" id="ARBA00022989"/>
    </source>
</evidence>
<dbReference type="PANTHER" id="PTHR33362">
    <property type="entry name" value="SIALIC ACID TRAP TRANSPORTER PERMEASE PROTEIN SIAT-RELATED"/>
    <property type="match status" value="1"/>
</dbReference>
<reference evidence="9 10" key="1">
    <citation type="submission" date="2020-08" db="EMBL/GenBank/DDBJ databases">
        <authorList>
            <person name="Liu C."/>
            <person name="Sun Q."/>
        </authorList>
    </citation>
    <scope>NUCLEOTIDE SEQUENCE [LARGE SCALE GENOMIC DNA]</scope>
    <source>
        <strain evidence="9 10">NSJ-62</strain>
    </source>
</reference>
<dbReference type="NCBIfam" id="TIGR00786">
    <property type="entry name" value="dctM"/>
    <property type="match status" value="1"/>
</dbReference>
<dbReference type="Pfam" id="PF06808">
    <property type="entry name" value="DctM"/>
    <property type="match status" value="1"/>
</dbReference>
<feature type="transmembrane region" description="Helical" evidence="7">
    <location>
        <begin position="242"/>
        <end position="261"/>
    </location>
</feature>
<evidence type="ECO:0000256" key="7">
    <source>
        <dbReference type="SAM" id="Phobius"/>
    </source>
</evidence>
<dbReference type="Proteomes" id="UP000515960">
    <property type="component" value="Chromosome"/>
</dbReference>
<dbReference type="GO" id="GO:0022857">
    <property type="term" value="F:transmembrane transporter activity"/>
    <property type="evidence" value="ECO:0007669"/>
    <property type="project" value="TreeGrafter"/>
</dbReference>
<dbReference type="PIRSF" id="PIRSF006066">
    <property type="entry name" value="HI0050"/>
    <property type="match status" value="1"/>
</dbReference>
<feature type="domain" description="TRAP C4-dicarboxylate transport system permease DctM subunit" evidence="8">
    <location>
        <begin position="9"/>
        <end position="416"/>
    </location>
</feature>
<keyword evidence="6 7" id="KW-0472">Membrane</keyword>
<evidence type="ECO:0000256" key="3">
    <source>
        <dbReference type="ARBA" id="ARBA00022519"/>
    </source>
</evidence>
<feature type="transmembrane region" description="Helical" evidence="7">
    <location>
        <begin position="343"/>
        <end position="367"/>
    </location>
</feature>
<dbReference type="InterPro" id="IPR004681">
    <property type="entry name" value="TRAP_DctM"/>
</dbReference>
<feature type="transmembrane region" description="Helical" evidence="7">
    <location>
        <begin position="373"/>
        <end position="394"/>
    </location>
</feature>
<dbReference type="InterPro" id="IPR010656">
    <property type="entry name" value="DctM"/>
</dbReference>
<evidence type="ECO:0000256" key="6">
    <source>
        <dbReference type="ARBA" id="ARBA00023136"/>
    </source>
</evidence>
<dbReference type="PANTHER" id="PTHR33362:SF3">
    <property type="entry name" value="SIALIC ACID TRAP TRANSPORTER PERMEASE PROTEIN SIAT"/>
    <property type="match status" value="1"/>
</dbReference>
<keyword evidence="10" id="KW-1185">Reference proteome</keyword>
<evidence type="ECO:0000259" key="8">
    <source>
        <dbReference type="Pfam" id="PF06808"/>
    </source>
</evidence>
<dbReference type="EMBL" id="CP060490">
    <property type="protein sequence ID" value="QNL43985.1"/>
    <property type="molecule type" value="Genomic_DNA"/>
</dbReference>
<evidence type="ECO:0000256" key="2">
    <source>
        <dbReference type="ARBA" id="ARBA00022475"/>
    </source>
</evidence>
<protein>
    <submittedName>
        <fullName evidence="9">TRAP transporter large permease</fullName>
    </submittedName>
</protein>
<dbReference type="AlphaFoldDB" id="A0A7G9B354"/>
<gene>
    <name evidence="9" type="ORF">H8790_11115</name>
</gene>
<keyword evidence="5 7" id="KW-1133">Transmembrane helix</keyword>
<feature type="transmembrane region" description="Helical" evidence="7">
    <location>
        <begin position="273"/>
        <end position="294"/>
    </location>
</feature>
<dbReference type="RefSeq" id="WP_187332565.1">
    <property type="nucleotide sequence ID" value="NZ_CP060490.1"/>
</dbReference>
<dbReference type="KEGG" id="ohi:H8790_11115"/>
<feature type="transmembrane region" description="Helical" evidence="7">
    <location>
        <begin position="40"/>
        <end position="67"/>
    </location>
</feature>
<evidence type="ECO:0000256" key="4">
    <source>
        <dbReference type="ARBA" id="ARBA00022692"/>
    </source>
</evidence>
<name>A0A7G9B354_9FIRM</name>
<feature type="transmembrane region" description="Helical" evidence="7">
    <location>
        <begin position="87"/>
        <end position="109"/>
    </location>
</feature>